<dbReference type="AlphaFoldDB" id="A0A0N0GCK9"/>
<gene>
    <name evidence="1" type="ORF">ABJ99_1025</name>
</gene>
<sequence>MNVVRHYDPGKRFDQSLLFASSQLLNQQAPELNIGKYRFASSCY</sequence>
<evidence type="ECO:0000313" key="2">
    <source>
        <dbReference type="Proteomes" id="UP000037891"/>
    </source>
</evidence>
<accession>A0A0N0GCK9</accession>
<comment type="caution">
    <text evidence="1">The sequence shown here is derived from an EMBL/GenBank/DDBJ whole genome shotgun (WGS) entry which is preliminary data.</text>
</comment>
<dbReference type="EMBL" id="LGLN01000094">
    <property type="protein sequence ID" value="KPC24145.1"/>
    <property type="molecule type" value="Genomic_DNA"/>
</dbReference>
<dbReference type="Proteomes" id="UP000037891">
    <property type="component" value="Unassembled WGS sequence"/>
</dbReference>
<reference evidence="1 2" key="1">
    <citation type="submission" date="2015-07" db="EMBL/GenBank/DDBJ databases">
        <authorList>
            <person name="Noorani M."/>
        </authorList>
    </citation>
    <scope>NUCLEOTIDE SEQUENCE [LARGE SCALE GENOMIC DNA]</scope>
    <source>
        <strain evidence="1 2">0788_9</strain>
    </source>
</reference>
<protein>
    <submittedName>
        <fullName evidence="1">Uncharacterized protein</fullName>
    </submittedName>
</protein>
<proteinExistence type="predicted"/>
<name>A0A0N0GCK9_PSESX</name>
<organism evidence="1 2">
    <name type="scientific">Pseudomonas syringae pv. cilantro</name>
    <dbReference type="NCBI Taxonomy" id="81035"/>
    <lineage>
        <taxon>Bacteria</taxon>
        <taxon>Pseudomonadati</taxon>
        <taxon>Pseudomonadota</taxon>
        <taxon>Gammaproteobacteria</taxon>
        <taxon>Pseudomonadales</taxon>
        <taxon>Pseudomonadaceae</taxon>
        <taxon>Pseudomonas</taxon>
        <taxon>Pseudomonas syringae</taxon>
    </lineage>
</organism>
<evidence type="ECO:0000313" key="1">
    <source>
        <dbReference type="EMBL" id="KPC24145.1"/>
    </source>
</evidence>
<reference evidence="1 2" key="2">
    <citation type="submission" date="2015-10" db="EMBL/GenBank/DDBJ databases">
        <title>Comparative genomics and high-throughput reverse genetic screens identify a new phytobacterial MAMP and an Arabidopsis receptor required for immune elicitation.</title>
        <authorList>
            <person name="Mott G.A."/>
            <person name="Thakur S."/>
            <person name="Wang P.W."/>
            <person name="Desveaux D."/>
            <person name="Guttman D.S."/>
        </authorList>
    </citation>
    <scope>NUCLEOTIDE SEQUENCE [LARGE SCALE GENOMIC DNA]</scope>
    <source>
        <strain evidence="1 2">0788_9</strain>
    </source>
</reference>